<dbReference type="AlphaFoldDB" id="C3ZCY3"/>
<evidence type="ECO:0000256" key="1">
    <source>
        <dbReference type="SAM" id="MobiDB-lite"/>
    </source>
</evidence>
<protein>
    <submittedName>
        <fullName evidence="2">Uncharacterized protein</fullName>
    </submittedName>
</protein>
<feature type="compositionally biased region" description="Low complexity" evidence="1">
    <location>
        <begin position="86"/>
        <end position="98"/>
    </location>
</feature>
<reference evidence="2" key="1">
    <citation type="journal article" date="2008" name="Nature">
        <title>The amphioxus genome and the evolution of the chordate karyotype.</title>
        <authorList>
            <consortium name="US DOE Joint Genome Institute (JGI-PGF)"/>
            <person name="Putnam N.H."/>
            <person name="Butts T."/>
            <person name="Ferrier D.E.K."/>
            <person name="Furlong R.F."/>
            <person name="Hellsten U."/>
            <person name="Kawashima T."/>
            <person name="Robinson-Rechavi M."/>
            <person name="Shoguchi E."/>
            <person name="Terry A."/>
            <person name="Yu J.-K."/>
            <person name="Benito-Gutierrez E.L."/>
            <person name="Dubchak I."/>
            <person name="Garcia-Fernandez J."/>
            <person name="Gibson-Brown J.J."/>
            <person name="Grigoriev I.V."/>
            <person name="Horton A.C."/>
            <person name="de Jong P.J."/>
            <person name="Jurka J."/>
            <person name="Kapitonov V.V."/>
            <person name="Kohara Y."/>
            <person name="Kuroki Y."/>
            <person name="Lindquist E."/>
            <person name="Lucas S."/>
            <person name="Osoegawa K."/>
            <person name="Pennacchio L.A."/>
            <person name="Salamov A.A."/>
            <person name="Satou Y."/>
            <person name="Sauka-Spengler T."/>
            <person name="Schmutz J."/>
            <person name="Shin-I T."/>
            <person name="Toyoda A."/>
            <person name="Bronner-Fraser M."/>
            <person name="Fujiyama A."/>
            <person name="Holland L.Z."/>
            <person name="Holland P.W.H."/>
            <person name="Satoh N."/>
            <person name="Rokhsar D.S."/>
        </authorList>
    </citation>
    <scope>NUCLEOTIDE SEQUENCE [LARGE SCALE GENOMIC DNA]</scope>
    <source>
        <strain evidence="2">S238N-H82</strain>
        <tissue evidence="2">Testes</tissue>
    </source>
</reference>
<sequence>MDTDNNQRSEKQGLLATLSDTESLSSAAESAAEDNGDERSRLLPSRRVGAARGMLSKGRIEEETPALREAYLNTSFPEDADDDSDSATAETTGSAGPTVSFKRQKSPLHGNKSAKSDTVRKMDTDNNQRSEKQGLLATLSDTESLSSAAESAAEDNGDERSRLLPSRRVGAARGMLSKGRIEEETPALREAYLNTSFPEDADDDSDSATAETTGSAGPTVSFKRQKSPLHGNKSAKSDTGEQVKSPEDQSKVLDISEKTIEATDEADGPKDLLTISTMEGTAALTDLEQKSLFPHSEGSPPKDDTLLTIDNLEGPNKQAAYSTENVYKPGTKQVKGENTTEGDFHDNPQVEQSAKPSVDKDDDLIEKEATPLLPAEEKPLVYQKTGEFQVGQAGGAKGFANDEPLTMVTQGGEDSLPSLGVPRLRTQRSGISAEGEGTVVLEDDDGKLAYYETAVADEYGYLHKHGFPLLKETSKTLTINNPTLKQTSSSYKKNDPTIREGEYLLINPGLDLKHVPSTYTYSKPARKTIPTSYVHQIPVMEESVKTYQKNIPESLRVETTYTRNLPIPKEIRTTFAKSLPVKKETPTTFKKTEPQLRLSSSTLNYSTPSLKSTGSTYNFTTPILEESQLQSTHSLPALFQTQSSYSKSTPSLKNISLTLLKSTPSLLEVQHNFVHNKPRLRQPDRVVFTKSLPEIHKPAIPPSMRHNTPVFREEPPAIWLFNTPEKEVPETVFLDFKPVLEAPVITHLHPKPMLTTGDAEHVFDLNEPVLDE</sequence>
<organism>
    <name type="scientific">Branchiostoma floridae</name>
    <name type="common">Florida lancelet</name>
    <name type="synonym">Amphioxus</name>
    <dbReference type="NCBI Taxonomy" id="7739"/>
    <lineage>
        <taxon>Eukaryota</taxon>
        <taxon>Metazoa</taxon>
        <taxon>Chordata</taxon>
        <taxon>Cephalochordata</taxon>
        <taxon>Leptocardii</taxon>
        <taxon>Amphioxiformes</taxon>
        <taxon>Branchiostomatidae</taxon>
        <taxon>Branchiostoma</taxon>
    </lineage>
</organism>
<proteinExistence type="predicted"/>
<evidence type="ECO:0000313" key="2">
    <source>
        <dbReference type="EMBL" id="EEN49636.1"/>
    </source>
</evidence>
<name>C3ZCY3_BRAFL</name>
<dbReference type="EMBL" id="GG666610">
    <property type="protein sequence ID" value="EEN49636.1"/>
    <property type="molecule type" value="Genomic_DNA"/>
</dbReference>
<accession>C3ZCY3</accession>
<feature type="compositionally biased region" description="Low complexity" evidence="1">
    <location>
        <begin position="207"/>
        <end position="219"/>
    </location>
</feature>
<feature type="region of interest" description="Disordered" evidence="1">
    <location>
        <begin position="1"/>
        <end position="359"/>
    </location>
</feature>
<gene>
    <name evidence="2" type="ORF">BRAFLDRAFT_98746</name>
</gene>
<feature type="compositionally biased region" description="Basic and acidic residues" evidence="1">
    <location>
        <begin position="1"/>
        <end position="11"/>
    </location>
</feature>
<dbReference type="InParanoid" id="C3ZCY3"/>
<feature type="compositionally biased region" description="Low complexity" evidence="1">
    <location>
        <begin position="135"/>
        <end position="151"/>
    </location>
</feature>
<feature type="compositionally biased region" description="Low complexity" evidence="1">
    <location>
        <begin position="14"/>
        <end position="30"/>
    </location>
</feature>
<feature type="compositionally biased region" description="Basic and acidic residues" evidence="1">
    <location>
        <begin position="235"/>
        <end position="261"/>
    </location>
</feature>
<feature type="compositionally biased region" description="Basic and acidic residues" evidence="1">
    <location>
        <begin position="114"/>
        <end position="132"/>
    </location>
</feature>